<evidence type="ECO:0000259" key="2">
    <source>
        <dbReference type="Pfam" id="PF02953"/>
    </source>
</evidence>
<keyword evidence="1" id="KW-0653">Protein transport</keyword>
<keyword evidence="1" id="KW-0813">Transport</keyword>
<comment type="domain">
    <text evidence="1">The twin CX3C motif contains 4 conserved Cys residues that form 2 disulfide bonds in the mitochondrial intermembrane space.</text>
</comment>
<comment type="similarity">
    <text evidence="1">Belongs to the small Tim family.</text>
</comment>
<sequence length="101" mass="11282">MSFLWGSKGAKSAADKESSLQKMRADYANVAAQEMFQKITDRCFDLCVSRPGKKLDAVELNCLSRCHDRYADTMNVVAMTIAARSERLSKKAAEEEKKTAK</sequence>
<dbReference type="EMBL" id="KT984559">
    <property type="protein sequence ID" value="ANM86779.1"/>
    <property type="molecule type" value="mRNA"/>
</dbReference>
<dbReference type="InterPro" id="IPR035427">
    <property type="entry name" value="Tim10-like_dom_sf"/>
</dbReference>
<keyword evidence="1" id="KW-0472">Membrane</keyword>
<comment type="function">
    <text evidence="1">Mitochondrial intermembrane chaperone that participates in the import and insertion of some multi-pass transmembrane proteins into the mitochondrial inner membrane. Also required for the transfer of beta-barrel precursors from the TOM complex to the sorting and assembly machinery (SAM complex) of the outer membrane. Acts as a chaperone-like protein that protects the hydrophobic precursors from aggregation and guide them through the mitochondrial intermembrane space.</text>
</comment>
<evidence type="ECO:0000313" key="3">
    <source>
        <dbReference type="EMBL" id="ANM86779.1"/>
    </source>
</evidence>
<dbReference type="AlphaFoldDB" id="A0A192ZI68"/>
<comment type="subcellular location">
    <subcellularLocation>
        <location evidence="1">Mitochondrion inner membrane</location>
        <topology evidence="1">Peripheral membrane protein</topology>
        <orientation evidence="1">Intermembrane side</orientation>
    </subcellularLocation>
</comment>
<protein>
    <recommendedName>
        <fullName evidence="1">Mitochondrial import inner membrane translocase subunit</fullName>
    </recommendedName>
</protein>
<keyword evidence="1" id="KW-0496">Mitochondrion</keyword>
<reference evidence="3" key="1">
    <citation type="journal article" date="2016" name="Mol. Biol. Evol.">
        <title>Novel hydrogenosomes in the microaerophilic jakobid Stygiella incarcerata.</title>
        <authorList>
            <person name="Leger M.M."/>
            <person name="Eme L."/>
            <person name="Hug L.A."/>
            <person name="Roger A.J."/>
        </authorList>
    </citation>
    <scope>NUCLEOTIDE SEQUENCE</scope>
</reference>
<gene>
    <name evidence="3" type="primary">TIM13</name>
</gene>
<keyword evidence="1" id="KW-0143">Chaperone</keyword>
<organism evidence="3">
    <name type="scientific">Stygiella incarcerata</name>
    <dbReference type="NCBI Taxonomy" id="1712417"/>
    <lineage>
        <taxon>Eukaryota</taxon>
        <taxon>Discoba</taxon>
        <taxon>Jakobida</taxon>
        <taxon>Andalucina</taxon>
        <taxon>Stygiellidae</taxon>
        <taxon>Stygiella</taxon>
    </lineage>
</organism>
<feature type="domain" description="Tim10-like" evidence="2">
    <location>
        <begin position="25"/>
        <end position="81"/>
    </location>
</feature>
<evidence type="ECO:0000256" key="1">
    <source>
        <dbReference type="RuleBase" id="RU367043"/>
    </source>
</evidence>
<name>A0A192ZI68_9EUKA</name>
<dbReference type="GO" id="GO:0015031">
    <property type="term" value="P:protein transport"/>
    <property type="evidence" value="ECO:0007669"/>
    <property type="project" value="UniProtKB-KW"/>
</dbReference>
<dbReference type="GO" id="GO:0005743">
    <property type="term" value="C:mitochondrial inner membrane"/>
    <property type="evidence" value="ECO:0007669"/>
    <property type="project" value="UniProtKB-SubCell"/>
</dbReference>
<dbReference type="InterPro" id="IPR004217">
    <property type="entry name" value="Tim10-like"/>
</dbReference>
<accession>A0A192ZI68</accession>
<dbReference type="Pfam" id="PF02953">
    <property type="entry name" value="zf-Tim10_DDP"/>
    <property type="match status" value="1"/>
</dbReference>
<keyword evidence="1" id="KW-1015">Disulfide bond</keyword>
<keyword evidence="1" id="KW-0811">Translocation</keyword>
<comment type="subunit">
    <text evidence="1">Heterohexamer.</text>
</comment>
<dbReference type="SUPFAM" id="SSF144122">
    <property type="entry name" value="Tim10-like"/>
    <property type="match status" value="1"/>
</dbReference>
<dbReference type="Gene3D" id="1.10.287.810">
    <property type="entry name" value="Mitochondrial import inner membrane translocase subunit tim13 like domains"/>
    <property type="match status" value="1"/>
</dbReference>
<proteinExistence type="evidence at transcript level"/>
<keyword evidence="1" id="KW-0999">Mitochondrion inner membrane</keyword>